<reference evidence="2" key="1">
    <citation type="journal article" date="2025" name="Aquaculture">
        <title>Assessment of the bioflocculant production and safety properties of Metabacillus hrfriensis sp. nov. based on phenotypic and whole-genome sequencing analysis.</title>
        <authorList>
            <person name="Zhang R."/>
            <person name="Zhao Z."/>
            <person name="Luo L."/>
            <person name="Wang S."/>
            <person name="Guo K."/>
            <person name="Xu W."/>
        </authorList>
    </citation>
    <scope>NUCLEOTIDE SEQUENCE [LARGE SCALE GENOMIC DNA]</scope>
    <source>
        <strain evidence="2">CT-WN-B3</strain>
    </source>
</reference>
<protein>
    <submittedName>
        <fullName evidence="1">Sirohydrochlorin chelatase</fullName>
    </submittedName>
</protein>
<accession>A0ACD4RHG9</accession>
<dbReference type="Proteomes" id="UP001226091">
    <property type="component" value="Chromosome"/>
</dbReference>
<gene>
    <name evidence="1" type="ORF">QLQ22_10720</name>
</gene>
<evidence type="ECO:0000313" key="1">
    <source>
        <dbReference type="EMBL" id="WHZ59768.1"/>
    </source>
</evidence>
<proteinExistence type="predicted"/>
<dbReference type="EMBL" id="CP126116">
    <property type="protein sequence ID" value="WHZ59768.1"/>
    <property type="molecule type" value="Genomic_DNA"/>
</dbReference>
<name>A0ACD4RHG9_9BACI</name>
<keyword evidence="2" id="KW-1185">Reference proteome</keyword>
<sequence>MKQAVLYVCHGSRVKEACDEAIAFIEKTQMHIHADIQEICFLELAEPSIEEGFASCIKQGATHVAVVPLLLLTAVHAKEDIPLEVKKAAENYPEAAITYGMPIGVHQKMAKSIVNRVHEQGRPDSDSIIVLIGRGSSDHDVVRDLTAISRLVKSKSGVSNVEICFLTAAEPSLDEMLLNLSLLKEKTIFLVPYLLFTGLLMREIQTKVNKLGHEKIKLCRYLGYDSEVEEVFTERVQSAIDNHDSIYTFRYGDKCDAAIND</sequence>
<organism evidence="1 2">
    <name type="scientific">Metabacillus hrfriensis</name>
    <dbReference type="NCBI Taxonomy" id="3048891"/>
    <lineage>
        <taxon>Bacteria</taxon>
        <taxon>Bacillati</taxon>
        <taxon>Bacillota</taxon>
        <taxon>Bacilli</taxon>
        <taxon>Bacillales</taxon>
        <taxon>Bacillaceae</taxon>
        <taxon>Metabacillus</taxon>
    </lineage>
</organism>
<evidence type="ECO:0000313" key="2">
    <source>
        <dbReference type="Proteomes" id="UP001226091"/>
    </source>
</evidence>